<keyword evidence="8 10" id="KW-0333">Golgi apparatus</keyword>
<evidence type="ECO:0000256" key="1">
    <source>
        <dbReference type="ARBA" id="ARBA00004323"/>
    </source>
</evidence>
<keyword evidence="7 10" id="KW-1133">Transmembrane helix</keyword>
<keyword evidence="9 10" id="KW-0472">Membrane</keyword>
<comment type="similarity">
    <text evidence="2 10">Belongs to the glycosyltransferase 31 family.</text>
</comment>
<dbReference type="PANTHER" id="PTHR11214">
    <property type="entry name" value="BETA-1,3-N-ACETYLGLUCOSAMINYLTRANSFERASE"/>
    <property type="match status" value="1"/>
</dbReference>
<organism evidence="11 12">
    <name type="scientific">Saccoglossus kowalevskii</name>
    <name type="common">Acorn worm</name>
    <dbReference type="NCBI Taxonomy" id="10224"/>
    <lineage>
        <taxon>Eukaryota</taxon>
        <taxon>Metazoa</taxon>
        <taxon>Hemichordata</taxon>
        <taxon>Enteropneusta</taxon>
        <taxon>Harrimaniidae</taxon>
        <taxon>Saccoglossus</taxon>
    </lineage>
</organism>
<evidence type="ECO:0000313" key="12">
    <source>
        <dbReference type="RefSeq" id="XP_006814777.1"/>
    </source>
</evidence>
<protein>
    <recommendedName>
        <fullName evidence="10">Hexosyltransferase</fullName>
        <ecNumber evidence="10">2.4.1.-</ecNumber>
    </recommendedName>
</protein>
<comment type="subcellular location">
    <subcellularLocation>
        <location evidence="1 10">Golgi apparatus membrane</location>
        <topology evidence="1 10">Single-pass type II membrane protein</topology>
    </subcellularLocation>
</comment>
<keyword evidence="4" id="KW-0808">Transferase</keyword>
<name>A0ABM0M436_SACKO</name>
<dbReference type="Pfam" id="PF01762">
    <property type="entry name" value="Galactosyl_T"/>
    <property type="match status" value="1"/>
</dbReference>
<evidence type="ECO:0000256" key="3">
    <source>
        <dbReference type="ARBA" id="ARBA00022676"/>
    </source>
</evidence>
<evidence type="ECO:0000256" key="6">
    <source>
        <dbReference type="ARBA" id="ARBA00022968"/>
    </source>
</evidence>
<evidence type="ECO:0000256" key="9">
    <source>
        <dbReference type="ARBA" id="ARBA00023136"/>
    </source>
</evidence>
<evidence type="ECO:0000256" key="10">
    <source>
        <dbReference type="RuleBase" id="RU363063"/>
    </source>
</evidence>
<dbReference type="Proteomes" id="UP000694865">
    <property type="component" value="Unplaced"/>
</dbReference>
<evidence type="ECO:0000313" key="11">
    <source>
        <dbReference type="Proteomes" id="UP000694865"/>
    </source>
</evidence>
<dbReference type="GeneID" id="102809255"/>
<proteinExistence type="inferred from homology"/>
<evidence type="ECO:0000256" key="4">
    <source>
        <dbReference type="ARBA" id="ARBA00022679"/>
    </source>
</evidence>
<dbReference type="InterPro" id="IPR002659">
    <property type="entry name" value="Glyco_trans_31"/>
</dbReference>
<keyword evidence="11" id="KW-1185">Reference proteome</keyword>
<dbReference type="Gene3D" id="3.90.550.50">
    <property type="match status" value="1"/>
</dbReference>
<evidence type="ECO:0000256" key="5">
    <source>
        <dbReference type="ARBA" id="ARBA00022692"/>
    </source>
</evidence>
<keyword evidence="6 10" id="KW-0735">Signal-anchor</keyword>
<evidence type="ECO:0000256" key="7">
    <source>
        <dbReference type="ARBA" id="ARBA00022989"/>
    </source>
</evidence>
<reference evidence="12" key="1">
    <citation type="submission" date="2025-08" db="UniProtKB">
        <authorList>
            <consortium name="RefSeq"/>
        </authorList>
    </citation>
    <scope>IDENTIFICATION</scope>
    <source>
        <tissue evidence="12">Testes</tissue>
    </source>
</reference>
<dbReference type="PANTHER" id="PTHR11214:SF3">
    <property type="entry name" value="BETA-1,3-GALACTOSYLTRANSFERASE 6"/>
    <property type="match status" value="1"/>
</dbReference>
<sequence length="404" mass="46775">MAKRRHLRGNRTAGNLFLSVVLVTFVAWFGFTVYYIDTTPPPHQQRDDRDHHTFVLYSRDVNKTTEALEHDAQAITRPQEKQSGYTMKFLLNNRNLCRNHDGSQSDVELLIVISSRQKNVLNRRFIRRYWANLRNYSKVLARKVVTVFLFGVTPDSYRKLYIENDKFGDVLMADFLDTYNNLTLKTIMGIQWATQYCPSARFVMKSDDDVLIQPLNALRHLRTQSESDLMIGRCGRTSRPVRETKSPNYVSYEEWSDHTFPPYCSGSSYIMSSDLVRKLSSLSKVETSFKFEDVYIGILLQKLGIDPLNHPAFAPEYINLNSACDIRHLIASHHAWTRYMYDGITNIDYTLSSIKELWVKLIQIRKGKISCPPDTDGFGHKIDASFQFDEMLEEEFGSNLTNSL</sequence>
<dbReference type="RefSeq" id="XP_006814777.1">
    <property type="nucleotide sequence ID" value="XM_006814714.1"/>
</dbReference>
<keyword evidence="5 10" id="KW-0812">Transmembrane</keyword>
<accession>A0ABM0M436</accession>
<evidence type="ECO:0000256" key="8">
    <source>
        <dbReference type="ARBA" id="ARBA00023034"/>
    </source>
</evidence>
<gene>
    <name evidence="12" type="primary">LOC102809255</name>
</gene>
<keyword evidence="3 10" id="KW-0328">Glycosyltransferase</keyword>
<dbReference type="EC" id="2.4.1.-" evidence="10"/>
<evidence type="ECO:0000256" key="2">
    <source>
        <dbReference type="ARBA" id="ARBA00008661"/>
    </source>
</evidence>
<feature type="transmembrane region" description="Helical" evidence="10">
    <location>
        <begin position="12"/>
        <end position="36"/>
    </location>
</feature>